<name>A0A8K0P664_LADFU</name>
<protein>
    <submittedName>
        <fullName evidence="1">Uncharacterized protein</fullName>
    </submittedName>
</protein>
<dbReference type="OrthoDB" id="7540217at2759"/>
<evidence type="ECO:0000313" key="1">
    <source>
        <dbReference type="EMBL" id="KAG8235296.1"/>
    </source>
</evidence>
<reference evidence="1" key="2">
    <citation type="submission" date="2017-10" db="EMBL/GenBank/DDBJ databases">
        <title>Ladona fulva Genome sequencing and assembly.</title>
        <authorList>
            <person name="Murali S."/>
            <person name="Richards S."/>
            <person name="Bandaranaike D."/>
            <person name="Bellair M."/>
            <person name="Blankenburg K."/>
            <person name="Chao H."/>
            <person name="Dinh H."/>
            <person name="Doddapaneni H."/>
            <person name="Dugan-Rocha S."/>
            <person name="Elkadiri S."/>
            <person name="Gnanaolivu R."/>
            <person name="Hernandez B."/>
            <person name="Skinner E."/>
            <person name="Javaid M."/>
            <person name="Lee S."/>
            <person name="Li M."/>
            <person name="Ming W."/>
            <person name="Munidasa M."/>
            <person name="Muniz J."/>
            <person name="Nguyen L."/>
            <person name="Hughes D."/>
            <person name="Osuji N."/>
            <person name="Pu L.-L."/>
            <person name="Puazo M."/>
            <person name="Qu C."/>
            <person name="Quiroz J."/>
            <person name="Raj R."/>
            <person name="Weissenberger G."/>
            <person name="Xin Y."/>
            <person name="Zou X."/>
            <person name="Han Y."/>
            <person name="Worley K."/>
            <person name="Muzny D."/>
            <person name="Gibbs R."/>
        </authorList>
    </citation>
    <scope>NUCLEOTIDE SEQUENCE</scope>
    <source>
        <strain evidence="1">Sampled in the wild</strain>
    </source>
</reference>
<feature type="non-terminal residue" evidence="1">
    <location>
        <position position="82"/>
    </location>
</feature>
<organism evidence="1 2">
    <name type="scientific">Ladona fulva</name>
    <name type="common">Scarce chaser dragonfly</name>
    <name type="synonym">Libellula fulva</name>
    <dbReference type="NCBI Taxonomy" id="123851"/>
    <lineage>
        <taxon>Eukaryota</taxon>
        <taxon>Metazoa</taxon>
        <taxon>Ecdysozoa</taxon>
        <taxon>Arthropoda</taxon>
        <taxon>Hexapoda</taxon>
        <taxon>Insecta</taxon>
        <taxon>Pterygota</taxon>
        <taxon>Palaeoptera</taxon>
        <taxon>Odonata</taxon>
        <taxon>Epiprocta</taxon>
        <taxon>Anisoptera</taxon>
        <taxon>Libelluloidea</taxon>
        <taxon>Libellulidae</taxon>
        <taxon>Ladona</taxon>
    </lineage>
</organism>
<comment type="caution">
    <text evidence="1">The sequence shown here is derived from an EMBL/GenBank/DDBJ whole genome shotgun (WGS) entry which is preliminary data.</text>
</comment>
<dbReference type="Proteomes" id="UP000792457">
    <property type="component" value="Unassembled WGS sequence"/>
</dbReference>
<keyword evidence="2" id="KW-1185">Reference proteome</keyword>
<sequence length="82" mass="9542">MQHLKSRVKPWMVNVASGRSSKEFWPPTCQYLNPLNFYVWNIVQRISNKCRHPNVTSLKTATEAAFASMDKDNLQCASEHFR</sequence>
<dbReference type="Gene3D" id="3.30.420.10">
    <property type="entry name" value="Ribonuclease H-like superfamily/Ribonuclease H"/>
    <property type="match status" value="1"/>
</dbReference>
<gene>
    <name evidence="1" type="ORF">J437_LFUL014934</name>
</gene>
<reference evidence="1" key="1">
    <citation type="submission" date="2013-04" db="EMBL/GenBank/DDBJ databases">
        <authorList>
            <person name="Qu J."/>
            <person name="Murali S.C."/>
            <person name="Bandaranaike D."/>
            <person name="Bellair M."/>
            <person name="Blankenburg K."/>
            <person name="Chao H."/>
            <person name="Dinh H."/>
            <person name="Doddapaneni H."/>
            <person name="Downs B."/>
            <person name="Dugan-Rocha S."/>
            <person name="Elkadiri S."/>
            <person name="Gnanaolivu R.D."/>
            <person name="Hernandez B."/>
            <person name="Javaid M."/>
            <person name="Jayaseelan J.C."/>
            <person name="Lee S."/>
            <person name="Li M."/>
            <person name="Ming W."/>
            <person name="Munidasa M."/>
            <person name="Muniz J."/>
            <person name="Nguyen L."/>
            <person name="Ongeri F."/>
            <person name="Osuji N."/>
            <person name="Pu L.-L."/>
            <person name="Puazo M."/>
            <person name="Qu C."/>
            <person name="Quiroz J."/>
            <person name="Raj R."/>
            <person name="Weissenberger G."/>
            <person name="Xin Y."/>
            <person name="Zou X."/>
            <person name="Han Y."/>
            <person name="Richards S."/>
            <person name="Worley K."/>
            <person name="Muzny D."/>
            <person name="Gibbs R."/>
        </authorList>
    </citation>
    <scope>NUCLEOTIDE SEQUENCE</scope>
    <source>
        <strain evidence="1">Sampled in the wild</strain>
    </source>
</reference>
<dbReference type="EMBL" id="KZ308896">
    <property type="protein sequence ID" value="KAG8235296.1"/>
    <property type="molecule type" value="Genomic_DNA"/>
</dbReference>
<evidence type="ECO:0000313" key="2">
    <source>
        <dbReference type="Proteomes" id="UP000792457"/>
    </source>
</evidence>
<proteinExistence type="predicted"/>
<dbReference type="GO" id="GO:0003676">
    <property type="term" value="F:nucleic acid binding"/>
    <property type="evidence" value="ECO:0007669"/>
    <property type="project" value="InterPro"/>
</dbReference>
<dbReference type="InterPro" id="IPR036397">
    <property type="entry name" value="RNaseH_sf"/>
</dbReference>
<dbReference type="AlphaFoldDB" id="A0A8K0P664"/>
<accession>A0A8K0P664</accession>